<sequence>MKSSIFIAASGAILAAASPMLERRRLFVETEVVVQFVTVTVSGGSTIAANQAKVVPPATSIPIPVPTPAPVVVAPAAPLASSPPPPPPPPSPSPSPPPAPVAPVVVKPSLSPSPAPAASPQVAAAAAPANDYQAIALQNHNVHRSNHSAGDLTWGDSYAGFAQQLASKCVFKHDLEIGGGGYGQNLAMVARSNSPEEIGPNNAVGQAASNFWYNGEFNSFVEYGSPSPNQDTFKDWGHFSQVVWKGTQQVGCASQFCPAGTIVKTMGSWFTVCNYFPQGNVGGSFDKNVLRPLGRPTVTFQES</sequence>
<dbReference type="InterPro" id="IPR001283">
    <property type="entry name" value="CRISP-related"/>
</dbReference>
<dbReference type="RefSeq" id="XP_060296153.1">
    <property type="nucleotide sequence ID" value="XM_060439868.1"/>
</dbReference>
<dbReference type="SMART" id="SM00198">
    <property type="entry name" value="SCP"/>
    <property type="match status" value="1"/>
</dbReference>
<dbReference type="InterPro" id="IPR018244">
    <property type="entry name" value="Allrgn_V5/Tpx1_CS"/>
</dbReference>
<dbReference type="FunFam" id="3.40.33.10:FF:000018">
    <property type="entry name" value="SCP-like extracellular protein, putative"/>
    <property type="match status" value="1"/>
</dbReference>
<dbReference type="Gene3D" id="3.40.33.10">
    <property type="entry name" value="CAP"/>
    <property type="match status" value="1"/>
</dbReference>
<name>A0AA40AKC5_9PEZI</name>
<dbReference type="PRINTS" id="PR00837">
    <property type="entry name" value="V5TPXLIKE"/>
</dbReference>
<evidence type="ECO:0000256" key="1">
    <source>
        <dbReference type="SAM" id="MobiDB-lite"/>
    </source>
</evidence>
<feature type="domain" description="SCP" evidence="2">
    <location>
        <begin position="131"/>
        <end position="283"/>
    </location>
</feature>
<dbReference type="Proteomes" id="UP001172101">
    <property type="component" value="Unassembled WGS sequence"/>
</dbReference>
<dbReference type="GeneID" id="85323138"/>
<dbReference type="PANTHER" id="PTHR10334">
    <property type="entry name" value="CYSTEINE-RICH SECRETORY PROTEIN-RELATED"/>
    <property type="match status" value="1"/>
</dbReference>
<dbReference type="InterPro" id="IPR014044">
    <property type="entry name" value="CAP_dom"/>
</dbReference>
<feature type="compositionally biased region" description="Pro residues" evidence="1">
    <location>
        <begin position="81"/>
        <end position="100"/>
    </location>
</feature>
<dbReference type="AlphaFoldDB" id="A0AA40AKC5"/>
<protein>
    <submittedName>
        <fullName evidence="3">CAP domain-containing protein</fullName>
    </submittedName>
</protein>
<organism evidence="3 4">
    <name type="scientific">Lasiosphaeria miniovina</name>
    <dbReference type="NCBI Taxonomy" id="1954250"/>
    <lineage>
        <taxon>Eukaryota</taxon>
        <taxon>Fungi</taxon>
        <taxon>Dikarya</taxon>
        <taxon>Ascomycota</taxon>
        <taxon>Pezizomycotina</taxon>
        <taxon>Sordariomycetes</taxon>
        <taxon>Sordariomycetidae</taxon>
        <taxon>Sordariales</taxon>
        <taxon>Lasiosphaeriaceae</taxon>
        <taxon>Lasiosphaeria</taxon>
    </lineage>
</organism>
<dbReference type="EMBL" id="JAUIRO010000004">
    <property type="protein sequence ID" value="KAK0717360.1"/>
    <property type="molecule type" value="Genomic_DNA"/>
</dbReference>
<feature type="region of interest" description="Disordered" evidence="1">
    <location>
        <begin position="77"/>
        <end position="100"/>
    </location>
</feature>
<dbReference type="GO" id="GO:0005576">
    <property type="term" value="C:extracellular region"/>
    <property type="evidence" value="ECO:0007669"/>
    <property type="project" value="InterPro"/>
</dbReference>
<dbReference type="Pfam" id="PF00188">
    <property type="entry name" value="CAP"/>
    <property type="match status" value="1"/>
</dbReference>
<proteinExistence type="predicted"/>
<dbReference type="CDD" id="cd05380">
    <property type="entry name" value="CAP_euk"/>
    <property type="match status" value="1"/>
</dbReference>
<dbReference type="SUPFAM" id="SSF55797">
    <property type="entry name" value="PR-1-like"/>
    <property type="match status" value="1"/>
</dbReference>
<reference evidence="3" key="1">
    <citation type="submission" date="2023-06" db="EMBL/GenBank/DDBJ databases">
        <title>Genome-scale phylogeny and comparative genomics of the fungal order Sordariales.</title>
        <authorList>
            <consortium name="Lawrence Berkeley National Laboratory"/>
            <person name="Hensen N."/>
            <person name="Bonometti L."/>
            <person name="Westerberg I."/>
            <person name="Brannstrom I.O."/>
            <person name="Guillou S."/>
            <person name="Cros-Aarteil S."/>
            <person name="Calhoun S."/>
            <person name="Haridas S."/>
            <person name="Kuo A."/>
            <person name="Mondo S."/>
            <person name="Pangilinan J."/>
            <person name="Riley R."/>
            <person name="LaButti K."/>
            <person name="Andreopoulos B."/>
            <person name="Lipzen A."/>
            <person name="Chen C."/>
            <person name="Yanf M."/>
            <person name="Daum C."/>
            <person name="Ng V."/>
            <person name="Clum A."/>
            <person name="Steindorff A."/>
            <person name="Ohm R."/>
            <person name="Martin F."/>
            <person name="Silar P."/>
            <person name="Natvig D."/>
            <person name="Lalanne C."/>
            <person name="Gautier V."/>
            <person name="Ament-velasquez S.L."/>
            <person name="Kruys A."/>
            <person name="Hutchinson M.I."/>
            <person name="Powell A.J."/>
            <person name="Barry K."/>
            <person name="Miller A.N."/>
            <person name="Grigoriev I.V."/>
            <person name="Debuchy R."/>
            <person name="Gladieux P."/>
            <person name="Thoren M.H."/>
            <person name="Johannesson H."/>
        </authorList>
    </citation>
    <scope>NUCLEOTIDE SEQUENCE</scope>
    <source>
        <strain evidence="3">SMH2392-1A</strain>
    </source>
</reference>
<dbReference type="InterPro" id="IPR035940">
    <property type="entry name" value="CAP_sf"/>
</dbReference>
<evidence type="ECO:0000313" key="3">
    <source>
        <dbReference type="EMBL" id="KAK0717360.1"/>
    </source>
</evidence>
<comment type="caution">
    <text evidence="3">The sequence shown here is derived from an EMBL/GenBank/DDBJ whole genome shotgun (WGS) entry which is preliminary data.</text>
</comment>
<evidence type="ECO:0000313" key="4">
    <source>
        <dbReference type="Proteomes" id="UP001172101"/>
    </source>
</evidence>
<accession>A0AA40AKC5</accession>
<keyword evidence="4" id="KW-1185">Reference proteome</keyword>
<gene>
    <name evidence="3" type="ORF">B0T26DRAFT_675682</name>
</gene>
<dbReference type="PROSITE" id="PS01009">
    <property type="entry name" value="CRISP_1"/>
    <property type="match status" value="1"/>
</dbReference>
<evidence type="ECO:0000259" key="2">
    <source>
        <dbReference type="SMART" id="SM00198"/>
    </source>
</evidence>